<reference evidence="1 2" key="1">
    <citation type="submission" date="2016-10" db="EMBL/GenBank/DDBJ databases">
        <authorList>
            <person name="de Groot N.N."/>
        </authorList>
    </citation>
    <scope>NUCLEOTIDE SEQUENCE [LARGE SCALE GENOMIC DNA]</scope>
    <source>
        <strain evidence="1 2">CGMCC 1.6848</strain>
    </source>
</reference>
<dbReference type="AlphaFoldDB" id="A0A1I2ZK89"/>
<accession>A0A1I2ZK89</accession>
<evidence type="ECO:0000313" key="1">
    <source>
        <dbReference type="EMBL" id="SFH38233.1"/>
    </source>
</evidence>
<organism evidence="1 2">
    <name type="scientific">Modicisalibacter xianhensis</name>
    <dbReference type="NCBI Taxonomy" id="442341"/>
    <lineage>
        <taxon>Bacteria</taxon>
        <taxon>Pseudomonadati</taxon>
        <taxon>Pseudomonadota</taxon>
        <taxon>Gammaproteobacteria</taxon>
        <taxon>Oceanospirillales</taxon>
        <taxon>Halomonadaceae</taxon>
        <taxon>Modicisalibacter</taxon>
    </lineage>
</organism>
<sequence>MTACLWRLCSIVFSQFHRADQGVLVAVPASFTQIKLTITDVAAGHAGLVASSPALLVEKWKTASDSGAIAGWSSEPLLGWGG</sequence>
<dbReference type="EMBL" id="FOPY01000003">
    <property type="protein sequence ID" value="SFH38233.1"/>
    <property type="molecule type" value="Genomic_DNA"/>
</dbReference>
<dbReference type="Proteomes" id="UP000199040">
    <property type="component" value="Unassembled WGS sequence"/>
</dbReference>
<gene>
    <name evidence="1" type="ORF">SAMN04487959_103183</name>
</gene>
<name>A0A1I2ZK89_9GAMM</name>
<proteinExistence type="predicted"/>
<keyword evidence="2" id="KW-1185">Reference proteome</keyword>
<protein>
    <submittedName>
        <fullName evidence="1">Uncharacterized protein</fullName>
    </submittedName>
</protein>
<evidence type="ECO:0000313" key="2">
    <source>
        <dbReference type="Proteomes" id="UP000199040"/>
    </source>
</evidence>